<dbReference type="EMBL" id="MU157829">
    <property type="protein sequence ID" value="KAF9533105.1"/>
    <property type="molecule type" value="Genomic_DNA"/>
</dbReference>
<evidence type="ECO:0000313" key="2">
    <source>
        <dbReference type="Proteomes" id="UP000807306"/>
    </source>
</evidence>
<dbReference type="AlphaFoldDB" id="A0A9P6JV37"/>
<accession>A0A9P6JV37</accession>
<dbReference type="Proteomes" id="UP000807306">
    <property type="component" value="Unassembled WGS sequence"/>
</dbReference>
<proteinExistence type="predicted"/>
<name>A0A9P6JV37_9AGAR</name>
<protein>
    <submittedName>
        <fullName evidence="1">Uncharacterized protein</fullName>
    </submittedName>
</protein>
<keyword evidence="2" id="KW-1185">Reference proteome</keyword>
<reference evidence="1" key="1">
    <citation type="submission" date="2020-11" db="EMBL/GenBank/DDBJ databases">
        <authorList>
            <consortium name="DOE Joint Genome Institute"/>
            <person name="Ahrendt S."/>
            <person name="Riley R."/>
            <person name="Andreopoulos W."/>
            <person name="Labutti K."/>
            <person name="Pangilinan J."/>
            <person name="Ruiz-Duenas F.J."/>
            <person name="Barrasa J.M."/>
            <person name="Sanchez-Garcia M."/>
            <person name="Camarero S."/>
            <person name="Miyauchi S."/>
            <person name="Serrano A."/>
            <person name="Linde D."/>
            <person name="Babiker R."/>
            <person name="Drula E."/>
            <person name="Ayuso-Fernandez I."/>
            <person name="Pacheco R."/>
            <person name="Padilla G."/>
            <person name="Ferreira P."/>
            <person name="Barriuso J."/>
            <person name="Kellner H."/>
            <person name="Castanera R."/>
            <person name="Alfaro M."/>
            <person name="Ramirez L."/>
            <person name="Pisabarro A.G."/>
            <person name="Kuo A."/>
            <person name="Tritt A."/>
            <person name="Lipzen A."/>
            <person name="He G."/>
            <person name="Yan M."/>
            <person name="Ng V."/>
            <person name="Cullen D."/>
            <person name="Martin F."/>
            <person name="Rosso M.-N."/>
            <person name="Henrissat B."/>
            <person name="Hibbett D."/>
            <person name="Martinez A.T."/>
            <person name="Grigoriev I.V."/>
        </authorList>
    </citation>
    <scope>NUCLEOTIDE SEQUENCE</scope>
    <source>
        <strain evidence="1">CBS 506.95</strain>
    </source>
</reference>
<gene>
    <name evidence="1" type="ORF">CPB83DRAFT_845833</name>
</gene>
<dbReference type="OrthoDB" id="4708870at2759"/>
<organism evidence="1 2">
    <name type="scientific">Crepidotus variabilis</name>
    <dbReference type="NCBI Taxonomy" id="179855"/>
    <lineage>
        <taxon>Eukaryota</taxon>
        <taxon>Fungi</taxon>
        <taxon>Dikarya</taxon>
        <taxon>Basidiomycota</taxon>
        <taxon>Agaricomycotina</taxon>
        <taxon>Agaricomycetes</taxon>
        <taxon>Agaricomycetidae</taxon>
        <taxon>Agaricales</taxon>
        <taxon>Agaricineae</taxon>
        <taxon>Crepidotaceae</taxon>
        <taxon>Crepidotus</taxon>
    </lineage>
</organism>
<evidence type="ECO:0000313" key="1">
    <source>
        <dbReference type="EMBL" id="KAF9533105.1"/>
    </source>
</evidence>
<comment type="caution">
    <text evidence="1">The sequence shown here is derived from an EMBL/GenBank/DDBJ whole genome shotgun (WGS) entry which is preliminary data.</text>
</comment>
<sequence length="416" mass="47166">MGGSAFSATKAASSFPRIPPPVYQNLKTRFLTKISELYNYVGVPVEAPEKVDHGDIDFLVAFPKAPFTNLVNIPHHVVKSAIDAEFMVTMDGNRTSNYAVPIRCTEWQPFGFQVDEDKRRSDAEDNEIFYQVDVHVCESKNEWDRIMFYHSYGDLGMILGLIARNMGLKLGTSGLHLLDHPNTHYLLSTEFDDILKFLGLSKEVFDRGFNTKRQVFEWAASCKYYDPVRFKTSGQGIRKVKMDRRMYYEFVEWVRQGRGESDLSEDEDESADQLLLDVKANKAREEALLYFGKKEEYDAVVRERDGRKRLKEVFTGSVVRDWTKLGGNWKAIKLIVDEVRQRLGGEEGVLAFWEKSGIDKLREYVLEVQASLGDVAAAKRSSPTSGNGLVASVGSLTLVEASQEEQTLKQIPTVTL</sequence>